<dbReference type="Pfam" id="PF00625">
    <property type="entry name" value="Guanylate_kin"/>
    <property type="match status" value="1"/>
</dbReference>
<dbReference type="InterPro" id="IPR008145">
    <property type="entry name" value="GK/Ca_channel_bsu"/>
</dbReference>
<dbReference type="PROSITE" id="PS50052">
    <property type="entry name" value="GUANYLATE_KINASE_2"/>
    <property type="match status" value="1"/>
</dbReference>
<dbReference type="GO" id="GO:0005829">
    <property type="term" value="C:cytosol"/>
    <property type="evidence" value="ECO:0007669"/>
    <property type="project" value="TreeGrafter"/>
</dbReference>
<dbReference type="InterPro" id="IPR008144">
    <property type="entry name" value="Guanylate_kin-like_dom"/>
</dbReference>
<protein>
    <submittedName>
        <fullName evidence="5">Guanylate kinase (GUK1)</fullName>
    </submittedName>
</protein>
<proteinExistence type="inferred from homology"/>
<accession>A0AAX4JA33</accession>
<dbReference type="InterPro" id="IPR020590">
    <property type="entry name" value="Guanylate_kinase_CS"/>
</dbReference>
<dbReference type="Proteomes" id="UP001334084">
    <property type="component" value="Chromosome 2"/>
</dbReference>
<dbReference type="GO" id="GO:0004385">
    <property type="term" value="F:GMP kinase activity"/>
    <property type="evidence" value="ECO:0007669"/>
    <property type="project" value="TreeGrafter"/>
</dbReference>
<dbReference type="KEGG" id="vnx:VNE69_02232"/>
<organism evidence="5 6">
    <name type="scientific">Vairimorpha necatrix</name>
    <dbReference type="NCBI Taxonomy" id="6039"/>
    <lineage>
        <taxon>Eukaryota</taxon>
        <taxon>Fungi</taxon>
        <taxon>Fungi incertae sedis</taxon>
        <taxon>Microsporidia</taxon>
        <taxon>Nosematidae</taxon>
        <taxon>Vairimorpha</taxon>
    </lineage>
</organism>
<dbReference type="FunFam" id="3.30.63.10:FF:000002">
    <property type="entry name" value="Guanylate kinase 1"/>
    <property type="match status" value="1"/>
</dbReference>
<dbReference type="GeneID" id="90540522"/>
<dbReference type="PANTHER" id="PTHR23117:SF13">
    <property type="entry name" value="GUANYLATE KINASE"/>
    <property type="match status" value="1"/>
</dbReference>
<dbReference type="EMBL" id="CP142727">
    <property type="protein sequence ID" value="WUR02713.1"/>
    <property type="molecule type" value="Genomic_DNA"/>
</dbReference>
<dbReference type="RefSeq" id="XP_065328858.1">
    <property type="nucleotide sequence ID" value="XM_065472786.1"/>
</dbReference>
<evidence type="ECO:0000259" key="4">
    <source>
        <dbReference type="PROSITE" id="PS50052"/>
    </source>
</evidence>
<dbReference type="PANTHER" id="PTHR23117">
    <property type="entry name" value="GUANYLATE KINASE-RELATED"/>
    <property type="match status" value="1"/>
</dbReference>
<gene>
    <name evidence="5" type="ORF">VNE69_02232</name>
</gene>
<comment type="similarity">
    <text evidence="1">Belongs to the guanylate kinase family.</text>
</comment>
<sequence>MHIVITGPSGSGKSTIIHQISSNLNIPFSVSYTTRNKRSKEVDGVDYHFISVNEFKELICKNKLEEFTMFNNNYYGTPKLEDRIMIFDVEYEGVKYFNNIKDKCLFIYIDIDKEIMKERLLKRGSDLVDINKRIKKYEIFEKMKNEIKFDLILDNSGDIKNSVENFEIFLKNKLV</sequence>
<dbReference type="SMART" id="SM00072">
    <property type="entry name" value="GuKc"/>
    <property type="match status" value="1"/>
</dbReference>
<dbReference type="AlphaFoldDB" id="A0AAX4JA33"/>
<keyword evidence="6" id="KW-1185">Reference proteome</keyword>
<keyword evidence="2" id="KW-0808">Transferase</keyword>
<evidence type="ECO:0000256" key="3">
    <source>
        <dbReference type="ARBA" id="ARBA00022777"/>
    </source>
</evidence>
<dbReference type="CDD" id="cd00071">
    <property type="entry name" value="GMPK"/>
    <property type="match status" value="1"/>
</dbReference>
<evidence type="ECO:0000313" key="6">
    <source>
        <dbReference type="Proteomes" id="UP001334084"/>
    </source>
</evidence>
<dbReference type="Gene3D" id="3.40.50.300">
    <property type="entry name" value="P-loop containing nucleotide triphosphate hydrolases"/>
    <property type="match status" value="1"/>
</dbReference>
<dbReference type="PROSITE" id="PS00856">
    <property type="entry name" value="GUANYLATE_KINASE_1"/>
    <property type="match status" value="1"/>
</dbReference>
<keyword evidence="3 5" id="KW-0418">Kinase</keyword>
<name>A0AAX4JA33_9MICR</name>
<dbReference type="InterPro" id="IPR027417">
    <property type="entry name" value="P-loop_NTPase"/>
</dbReference>
<evidence type="ECO:0000256" key="2">
    <source>
        <dbReference type="ARBA" id="ARBA00022679"/>
    </source>
</evidence>
<reference evidence="5" key="1">
    <citation type="journal article" date="2024" name="BMC Genomics">
        <title>Functional annotation of a divergent genome using sequence and structure-based similarity.</title>
        <authorList>
            <person name="Svedberg D."/>
            <person name="Winiger R.R."/>
            <person name="Berg A."/>
            <person name="Sharma H."/>
            <person name="Tellgren-Roth C."/>
            <person name="Debrunner-Vossbrinck B.A."/>
            <person name="Vossbrinck C.R."/>
            <person name="Barandun J."/>
        </authorList>
    </citation>
    <scope>NUCLEOTIDE SEQUENCE</scope>
    <source>
        <strain evidence="5">Illinois isolate</strain>
    </source>
</reference>
<evidence type="ECO:0000256" key="1">
    <source>
        <dbReference type="ARBA" id="ARBA00005790"/>
    </source>
</evidence>
<dbReference type="SUPFAM" id="SSF52540">
    <property type="entry name" value="P-loop containing nucleoside triphosphate hydrolases"/>
    <property type="match status" value="1"/>
</dbReference>
<evidence type="ECO:0000313" key="5">
    <source>
        <dbReference type="EMBL" id="WUR02713.1"/>
    </source>
</evidence>
<feature type="domain" description="Guanylate kinase-like" evidence="4">
    <location>
        <begin position="1"/>
        <end position="171"/>
    </location>
</feature>